<dbReference type="AlphaFoldDB" id="A0A6G1HIY7"/>
<accession>A0A6G1HIY7</accession>
<dbReference type="Proteomes" id="UP000799640">
    <property type="component" value="Unassembled WGS sequence"/>
</dbReference>
<keyword evidence="4" id="KW-1185">Reference proteome</keyword>
<feature type="coiled-coil region" evidence="1">
    <location>
        <begin position="154"/>
        <end position="226"/>
    </location>
</feature>
<sequence length="234" mass="26600">MCETVILTQTTPTGSTFTTHMEKLCTNSNGRDQCEQHTVRETTQFPKEWALLGWSNVSPSNPDTLVGPRRSEASTVFNEAVEIPLPPSRYNASAADSIMETGTSSPVFGRKRDPEMQPLRKSNRRVVQHVEREPGPKMPEPAPMEDFQVKQVSLEVKRMRLEALLNDMRDYEERRGQSQEISDKLMSCQKQQQKVKDLENELIPLVQALELKLGLLERELDAFEVALEGWFGLV</sequence>
<keyword evidence="1" id="KW-0175">Coiled coil</keyword>
<reference evidence="3" key="1">
    <citation type="journal article" date="2020" name="Stud. Mycol.">
        <title>101 Dothideomycetes genomes: a test case for predicting lifestyles and emergence of pathogens.</title>
        <authorList>
            <person name="Haridas S."/>
            <person name="Albert R."/>
            <person name="Binder M."/>
            <person name="Bloem J."/>
            <person name="Labutti K."/>
            <person name="Salamov A."/>
            <person name="Andreopoulos B."/>
            <person name="Baker S."/>
            <person name="Barry K."/>
            <person name="Bills G."/>
            <person name="Bluhm B."/>
            <person name="Cannon C."/>
            <person name="Castanera R."/>
            <person name="Culley D."/>
            <person name="Daum C."/>
            <person name="Ezra D."/>
            <person name="Gonzalez J."/>
            <person name="Henrissat B."/>
            <person name="Kuo A."/>
            <person name="Liang C."/>
            <person name="Lipzen A."/>
            <person name="Lutzoni F."/>
            <person name="Magnuson J."/>
            <person name="Mondo S."/>
            <person name="Nolan M."/>
            <person name="Ohm R."/>
            <person name="Pangilinan J."/>
            <person name="Park H.-J."/>
            <person name="Ramirez L."/>
            <person name="Alfaro M."/>
            <person name="Sun H."/>
            <person name="Tritt A."/>
            <person name="Yoshinaga Y."/>
            <person name="Zwiers L.-H."/>
            <person name="Turgeon B."/>
            <person name="Goodwin S."/>
            <person name="Spatafora J."/>
            <person name="Crous P."/>
            <person name="Grigoriev I."/>
        </authorList>
    </citation>
    <scope>NUCLEOTIDE SEQUENCE</scope>
    <source>
        <strain evidence="3">CBS 262.69</strain>
    </source>
</reference>
<feature type="region of interest" description="Disordered" evidence="2">
    <location>
        <begin position="101"/>
        <end position="143"/>
    </location>
</feature>
<evidence type="ECO:0000256" key="1">
    <source>
        <dbReference type="SAM" id="Coils"/>
    </source>
</evidence>
<organism evidence="3 4">
    <name type="scientific">Trichodelitschia bisporula</name>
    <dbReference type="NCBI Taxonomy" id="703511"/>
    <lineage>
        <taxon>Eukaryota</taxon>
        <taxon>Fungi</taxon>
        <taxon>Dikarya</taxon>
        <taxon>Ascomycota</taxon>
        <taxon>Pezizomycotina</taxon>
        <taxon>Dothideomycetes</taxon>
        <taxon>Dothideomycetes incertae sedis</taxon>
        <taxon>Phaeotrichales</taxon>
        <taxon>Phaeotrichaceae</taxon>
        <taxon>Trichodelitschia</taxon>
    </lineage>
</organism>
<name>A0A6G1HIY7_9PEZI</name>
<evidence type="ECO:0000313" key="4">
    <source>
        <dbReference type="Proteomes" id="UP000799640"/>
    </source>
</evidence>
<dbReference type="EMBL" id="ML996709">
    <property type="protein sequence ID" value="KAF2396023.1"/>
    <property type="molecule type" value="Genomic_DNA"/>
</dbReference>
<gene>
    <name evidence="3" type="ORF">EJ06DRAFT_534459</name>
</gene>
<evidence type="ECO:0000313" key="3">
    <source>
        <dbReference type="EMBL" id="KAF2396023.1"/>
    </source>
</evidence>
<evidence type="ECO:0000256" key="2">
    <source>
        <dbReference type="SAM" id="MobiDB-lite"/>
    </source>
</evidence>
<proteinExistence type="predicted"/>
<protein>
    <submittedName>
        <fullName evidence="3">Uncharacterized protein</fullName>
    </submittedName>
</protein>